<dbReference type="RefSeq" id="WP_154486897.1">
    <property type="nucleotide sequence ID" value="NZ_VUMW01000013.1"/>
</dbReference>
<feature type="transmembrane region" description="Helical" evidence="1">
    <location>
        <begin position="212"/>
        <end position="236"/>
    </location>
</feature>
<dbReference type="SUPFAM" id="SSF158560">
    <property type="entry name" value="BH3980-like"/>
    <property type="match status" value="1"/>
</dbReference>
<reference evidence="2 3" key="1">
    <citation type="submission" date="2019-08" db="EMBL/GenBank/DDBJ databases">
        <title>In-depth cultivation of the pig gut microbiome towards novel bacterial diversity and tailored functional studies.</title>
        <authorList>
            <person name="Wylensek D."/>
            <person name="Hitch T.C.A."/>
            <person name="Clavel T."/>
        </authorList>
    </citation>
    <scope>NUCLEOTIDE SEQUENCE [LARGE SCALE GENOMIC DNA]</scope>
    <source>
        <strain evidence="2 3">WCA-470BD-2E</strain>
    </source>
</reference>
<dbReference type="Pfam" id="PF06570">
    <property type="entry name" value="DUF1129"/>
    <property type="match status" value="1"/>
</dbReference>
<keyword evidence="1" id="KW-0812">Transmembrane</keyword>
<feature type="transmembrane region" description="Helical" evidence="1">
    <location>
        <begin position="187"/>
        <end position="206"/>
    </location>
</feature>
<evidence type="ECO:0000313" key="2">
    <source>
        <dbReference type="EMBL" id="MST79937.1"/>
    </source>
</evidence>
<dbReference type="EMBL" id="VUMW01000013">
    <property type="protein sequence ID" value="MST79937.1"/>
    <property type="molecule type" value="Genomic_DNA"/>
</dbReference>
<accession>A0A844FNJ3</accession>
<name>A0A844FNJ3_9LACO</name>
<keyword evidence="1" id="KW-1133">Transmembrane helix</keyword>
<sequence>MTAREKNQLSINPKQSKLRKLAQAEDNYEYLKTLPTAELIKQLTKKNQEYVTNLRRILINEGKGEIDNEQAELIIEPLLAKIIAAQSKGETAKQLFGLPPTQLAPKLLSPDEDANPTGKWQYFTITSLAFLAMFSLLAGIYELTENGNLSQAKQIGWLTIAVLAPLMGYLATRYQELTKAKIKQSHLFLWSVMNLVMAGVIIWLLQSPTMQIVNIYLPASLYLVIAIVAVALLILLMRRFKIDHIFFADRKVKNS</sequence>
<feature type="transmembrane region" description="Helical" evidence="1">
    <location>
        <begin position="122"/>
        <end position="143"/>
    </location>
</feature>
<comment type="caution">
    <text evidence="2">The sequence shown here is derived from an EMBL/GenBank/DDBJ whole genome shotgun (WGS) entry which is preliminary data.</text>
</comment>
<organism evidence="2 3">
    <name type="scientific">Lactobacillus equicursoris</name>
    <dbReference type="NCBI Taxonomy" id="420645"/>
    <lineage>
        <taxon>Bacteria</taxon>
        <taxon>Bacillati</taxon>
        <taxon>Bacillota</taxon>
        <taxon>Bacilli</taxon>
        <taxon>Lactobacillales</taxon>
        <taxon>Lactobacillaceae</taxon>
        <taxon>Lactobacillus</taxon>
    </lineage>
</organism>
<protein>
    <submittedName>
        <fullName evidence="2">DUF1129 domain-containing protein</fullName>
    </submittedName>
</protein>
<evidence type="ECO:0000313" key="3">
    <source>
        <dbReference type="Proteomes" id="UP000452141"/>
    </source>
</evidence>
<feature type="transmembrane region" description="Helical" evidence="1">
    <location>
        <begin position="155"/>
        <end position="175"/>
    </location>
</feature>
<gene>
    <name evidence="2" type="ORF">FYJ61_05585</name>
</gene>
<evidence type="ECO:0000256" key="1">
    <source>
        <dbReference type="SAM" id="Phobius"/>
    </source>
</evidence>
<dbReference type="AlphaFoldDB" id="A0A844FNJ3"/>
<dbReference type="InterPro" id="IPR009214">
    <property type="entry name" value="DUF1129"/>
</dbReference>
<dbReference type="Proteomes" id="UP000452141">
    <property type="component" value="Unassembled WGS sequence"/>
</dbReference>
<keyword evidence="1" id="KW-0472">Membrane</keyword>
<proteinExistence type="predicted"/>